<comment type="caution">
    <text evidence="1">The sequence shown here is derived from an EMBL/GenBank/DDBJ whole genome shotgun (WGS) entry which is preliminary data.</text>
</comment>
<sequence length="67" mass="7427">MSRDEMIRLAERLAAGEGTESEHDGLVRLLEANVRHPRVVDLIYRSGPQLSAAEVVDEALAYRPIAL</sequence>
<dbReference type="SUPFAM" id="SSF47345">
    <property type="entry name" value="Colicin E immunity proteins"/>
    <property type="match status" value="1"/>
</dbReference>
<proteinExistence type="predicted"/>
<dbReference type="InterPro" id="IPR035900">
    <property type="entry name" value="Colicin_E_sf"/>
</dbReference>
<accession>A0A9W4DTL9</accession>
<dbReference type="RefSeq" id="WP_251489650.1">
    <property type="nucleotide sequence ID" value="NZ_CAJSLV010000051.1"/>
</dbReference>
<dbReference type="EMBL" id="CAJSLV010000051">
    <property type="protein sequence ID" value="CAG6393747.1"/>
    <property type="molecule type" value="Genomic_DNA"/>
</dbReference>
<evidence type="ECO:0000313" key="1">
    <source>
        <dbReference type="EMBL" id="CAG6393747.1"/>
    </source>
</evidence>
<organism evidence="1 2">
    <name type="scientific">Actinacidiphila cocklensis</name>
    <dbReference type="NCBI Taxonomy" id="887465"/>
    <lineage>
        <taxon>Bacteria</taxon>
        <taxon>Bacillati</taxon>
        <taxon>Actinomycetota</taxon>
        <taxon>Actinomycetes</taxon>
        <taxon>Kitasatosporales</taxon>
        <taxon>Streptomycetaceae</taxon>
        <taxon>Actinacidiphila</taxon>
    </lineage>
</organism>
<protein>
    <submittedName>
        <fullName evidence="1">Colicin immunity protein / pyocin immunity protein</fullName>
    </submittedName>
</protein>
<dbReference type="AlphaFoldDB" id="A0A9W4DTL9"/>
<gene>
    <name evidence="1" type="ORF">SCOCK_220001</name>
</gene>
<dbReference type="Proteomes" id="UP001152519">
    <property type="component" value="Unassembled WGS sequence"/>
</dbReference>
<evidence type="ECO:0000313" key="2">
    <source>
        <dbReference type="Proteomes" id="UP001152519"/>
    </source>
</evidence>
<reference evidence="1" key="1">
    <citation type="submission" date="2021-05" db="EMBL/GenBank/DDBJ databases">
        <authorList>
            <person name="Arsene-Ploetze F."/>
        </authorList>
    </citation>
    <scope>NUCLEOTIDE SEQUENCE</scope>
    <source>
        <strain evidence="1">DSM 42138</strain>
    </source>
</reference>
<name>A0A9W4DTL9_9ACTN</name>
<dbReference type="Gene3D" id="1.10.1200.20">
    <property type="entry name" value="Colicin E immunity protein"/>
    <property type="match status" value="1"/>
</dbReference>
<keyword evidence="2" id="KW-1185">Reference proteome</keyword>